<evidence type="ECO:0000259" key="1">
    <source>
        <dbReference type="SMART" id="SM00912"/>
    </source>
</evidence>
<dbReference type="SMART" id="SM00912">
    <property type="entry name" value="Haemagg_act"/>
    <property type="match status" value="1"/>
</dbReference>
<evidence type="ECO:0000313" key="4">
    <source>
        <dbReference type="Proteomes" id="UP000255113"/>
    </source>
</evidence>
<evidence type="ECO:0000313" key="3">
    <source>
        <dbReference type="EMBL" id="TDP27790.1"/>
    </source>
</evidence>
<dbReference type="EMBL" id="SNXJ01000009">
    <property type="protein sequence ID" value="TDP27790.1"/>
    <property type="molecule type" value="Genomic_DNA"/>
</dbReference>
<reference evidence="2 4" key="1">
    <citation type="submission" date="2018-06" db="EMBL/GenBank/DDBJ databases">
        <authorList>
            <consortium name="Pathogen Informatics"/>
            <person name="Doyle S."/>
        </authorList>
    </citation>
    <scope>NUCLEOTIDE SEQUENCE [LARGE SCALE GENOMIC DNA]</scope>
    <source>
        <strain evidence="2 4">NCTC11188</strain>
    </source>
</reference>
<dbReference type="NCBIfam" id="TIGR01901">
    <property type="entry name" value="adhes_NPXG"/>
    <property type="match status" value="1"/>
</dbReference>
<dbReference type="Proteomes" id="UP000255113">
    <property type="component" value="Unassembled WGS sequence"/>
</dbReference>
<evidence type="ECO:0000313" key="2">
    <source>
        <dbReference type="EMBL" id="SUB26028.1"/>
    </source>
</evidence>
<sequence length="563" mass="60491">MNKHYFRVIFSKTLQRLIVVSELAKTEGKAKYDMPQKQSAIGFLPIFATLKSLTFRLFCALGFVFSPSAFAETLIIKADPNAPKNQQPIVLQTANGLPQVNIQTPNNKGLSHNKYQDFNVDSKGAILNNSHKATQTQQAGWVQGNPYLARGEAKVILNEVTSSRSSQLKGYLEVAGKKAEVIIANPNGLHCDGCGTINATRSTMTTGKPLIEDGRVAGFQVEKGKITVSGKGLDNSRVDYTDILAREAEINAGIWAGKKLNVVTGKNTIKQAEPVHADSELQITRIDSKKLNENTPDFALDVSELGGMYAGKIHLVGTEQGLGVRNAGHIGASADNLVIDSQGKIVNQGILSATEQVKAKSQLGIENTGRIETRNKNIELRSNAHIKQDGQLVARQGNINAEAKNALSQTGVTLARGDIHYQAANINATPESLIAAGVITINEENKETHQLAPKSAQGASIDIQSENIAQLAGQQVASGKLNVSAQAINLDHSKNNAYGISLHANNGDVTANHSQLSAVENLKIFTPKTLSTLHSQLTAQRIQTTQKDLNMHNGSSLARKIFA</sequence>
<dbReference type="Pfam" id="PF05860">
    <property type="entry name" value="TPS"/>
    <property type="match status" value="1"/>
</dbReference>
<dbReference type="AlphaFoldDB" id="A0A379AUX9"/>
<dbReference type="InterPro" id="IPR011050">
    <property type="entry name" value="Pectin_lyase_fold/virulence"/>
</dbReference>
<dbReference type="InterPro" id="IPR012334">
    <property type="entry name" value="Pectin_lyas_fold"/>
</dbReference>
<dbReference type="Gene3D" id="2.160.20.10">
    <property type="entry name" value="Single-stranded right-handed beta-helix, Pectin lyase-like"/>
    <property type="match status" value="1"/>
</dbReference>
<proteinExistence type="predicted"/>
<gene>
    <name evidence="2" type="primary">pfhB1_1</name>
    <name evidence="3" type="ORF">EV689_10949</name>
    <name evidence="2" type="ORF">NCTC11188_00359</name>
</gene>
<feature type="domain" description="Filamentous haemagglutinin FhaB/tRNA nuclease CdiA-like TPS" evidence="1">
    <location>
        <begin position="94"/>
        <end position="214"/>
    </location>
</feature>
<keyword evidence="5" id="KW-1185">Reference proteome</keyword>
<dbReference type="RefSeq" id="WP_103852732.1">
    <property type="nucleotide sequence ID" value="NZ_JBMMGG010000018.1"/>
</dbReference>
<evidence type="ECO:0000313" key="5">
    <source>
        <dbReference type="Proteomes" id="UP000294683"/>
    </source>
</evidence>
<dbReference type="SUPFAM" id="SSF51126">
    <property type="entry name" value="Pectin lyase-like"/>
    <property type="match status" value="1"/>
</dbReference>
<dbReference type="EMBL" id="UGSQ01000003">
    <property type="protein sequence ID" value="SUB26028.1"/>
    <property type="molecule type" value="Genomic_DNA"/>
</dbReference>
<dbReference type="InterPro" id="IPR008638">
    <property type="entry name" value="FhaB/CdiA-like_TPS"/>
</dbReference>
<dbReference type="InterPro" id="IPR024973">
    <property type="entry name" value="ESPR"/>
</dbReference>
<reference evidence="3 5" key="2">
    <citation type="submission" date="2019-03" db="EMBL/GenBank/DDBJ databases">
        <title>Genomic Encyclopedia of Type Strains, Phase IV (KMG-IV): sequencing the most valuable type-strain genomes for metagenomic binning, comparative biology and taxonomic classification.</title>
        <authorList>
            <person name="Goeker M."/>
        </authorList>
    </citation>
    <scope>NUCLEOTIDE SEQUENCE [LARGE SCALE GENOMIC DNA]</scope>
    <source>
        <strain evidence="3 5">DSM 17481</strain>
    </source>
</reference>
<accession>A0A379AUX9</accession>
<name>A0A379AUX9_AVIGA</name>
<organism evidence="2 4">
    <name type="scientific">Avibacterium gallinarum</name>
    <name type="common">Pasteurella gallinarum</name>
    <dbReference type="NCBI Taxonomy" id="755"/>
    <lineage>
        <taxon>Bacteria</taxon>
        <taxon>Pseudomonadati</taxon>
        <taxon>Pseudomonadota</taxon>
        <taxon>Gammaproteobacteria</taxon>
        <taxon>Pasteurellales</taxon>
        <taxon>Pasteurellaceae</taxon>
        <taxon>Avibacterium</taxon>
    </lineage>
</organism>
<protein>
    <submittedName>
        <fullName evidence="3">Filamentous hemagglutinin family protein</fullName>
    </submittedName>
    <submittedName>
        <fullName evidence="2">Protein PfhB1</fullName>
    </submittedName>
</protein>
<dbReference type="Proteomes" id="UP000294683">
    <property type="component" value="Unassembled WGS sequence"/>
</dbReference>
<dbReference type="Pfam" id="PF13018">
    <property type="entry name" value="ESPR"/>
    <property type="match status" value="1"/>
</dbReference>